<dbReference type="AlphaFoldDB" id="A0AAE4RAL1"/>
<evidence type="ECO:0000313" key="4">
    <source>
        <dbReference type="Proteomes" id="UP001187143"/>
    </source>
</evidence>
<accession>A0AAE4RAL1</accession>
<keyword evidence="3" id="KW-0808">Transferase</keyword>
<dbReference type="InterPro" id="IPR053173">
    <property type="entry name" value="SAM-binding_MTase"/>
</dbReference>
<evidence type="ECO:0000259" key="2">
    <source>
        <dbReference type="Pfam" id="PF21320"/>
    </source>
</evidence>
<name>A0AAE4RAL1_MYCIT</name>
<dbReference type="CDD" id="cd02440">
    <property type="entry name" value="AdoMet_MTases"/>
    <property type="match status" value="1"/>
</dbReference>
<dbReference type="PANTHER" id="PTHR45128">
    <property type="entry name" value="METHYLTRANSFERASE TYPE 11"/>
    <property type="match status" value="1"/>
</dbReference>
<dbReference type="Proteomes" id="UP001187143">
    <property type="component" value="Unassembled WGS sequence"/>
</dbReference>
<comment type="caution">
    <text evidence="3">The sequence shown here is derived from an EMBL/GenBank/DDBJ whole genome shotgun (WGS) entry which is preliminary data.</text>
</comment>
<dbReference type="InterPro" id="IPR025714">
    <property type="entry name" value="Methyltranfer_dom"/>
</dbReference>
<dbReference type="Gene3D" id="1.10.10.10">
    <property type="entry name" value="Winged helix-like DNA-binding domain superfamily/Winged helix DNA-binding domain"/>
    <property type="match status" value="1"/>
</dbReference>
<evidence type="ECO:0000259" key="1">
    <source>
        <dbReference type="Pfam" id="PF13847"/>
    </source>
</evidence>
<dbReference type="InterPro" id="IPR036388">
    <property type="entry name" value="WH-like_DNA-bd_sf"/>
</dbReference>
<dbReference type="Gene3D" id="3.40.50.150">
    <property type="entry name" value="Vaccinia Virus protein VP39"/>
    <property type="match status" value="1"/>
</dbReference>
<dbReference type="EMBL" id="JAWLLD010000006">
    <property type="protein sequence ID" value="MDV7012170.1"/>
    <property type="molecule type" value="Genomic_DNA"/>
</dbReference>
<dbReference type="InterPro" id="IPR048711">
    <property type="entry name" value="WHD_Rv2258c"/>
</dbReference>
<dbReference type="EC" id="2.1.1.-" evidence="3"/>
<dbReference type="RefSeq" id="WP_225324696.1">
    <property type="nucleotide sequence ID" value="NZ_JAEKMV010000015.1"/>
</dbReference>
<dbReference type="SUPFAM" id="SSF53335">
    <property type="entry name" value="S-adenosyl-L-methionine-dependent methyltransferases"/>
    <property type="match status" value="1"/>
</dbReference>
<dbReference type="Pfam" id="PF21320">
    <property type="entry name" value="WHD_Rv2258c"/>
    <property type="match status" value="1"/>
</dbReference>
<dbReference type="SUPFAM" id="SSF46785">
    <property type="entry name" value="Winged helix' DNA-binding domain"/>
    <property type="match status" value="1"/>
</dbReference>
<sequence length="354" mass="38030">MPRAESTDVNEYGSRILGVLNDAALTLLLSIGHQTGLFDCMATLKPATSPEIASAAGLNERYVREWLGGMTCADVVDYDEKTHSYHLPAGHAAALTRAAGADNVAKLAQYIALLGEVEQRIVGCFRNGGGLSYTEFSRFHALRAEESREVFDAMLISSILPLVDGLTTRLSAGIDVADFGCGSGHAVNLMALEYPASRFIGYDFCEEPIATARAEAAEFGVSNARFEAKDLATLDMPEAFDAIVVFDAIHDQVYPDKVLANIYRSLRPGGDLLVSDIKASSDLAQNARTPWASWLYTISTMHCMTVSLSAGGAGLGTMWGQETAVSMLADAGFSQVKIAEVDGDLFNIYYVARK</sequence>
<keyword evidence="3" id="KW-0489">Methyltransferase</keyword>
<dbReference type="GO" id="GO:0008168">
    <property type="term" value="F:methyltransferase activity"/>
    <property type="evidence" value="ECO:0007669"/>
    <property type="project" value="UniProtKB-KW"/>
</dbReference>
<gene>
    <name evidence="3" type="ORF">R4F53_07655</name>
</gene>
<feature type="domain" description="S-adenosylmethionine-dependent methyltransferase Rv2258c-like winged HTH" evidence="2">
    <location>
        <begin position="23"/>
        <end position="97"/>
    </location>
</feature>
<evidence type="ECO:0000313" key="3">
    <source>
        <dbReference type="EMBL" id="MDV7012170.1"/>
    </source>
</evidence>
<feature type="domain" description="Methyltransferase" evidence="1">
    <location>
        <begin position="171"/>
        <end position="287"/>
    </location>
</feature>
<dbReference type="InterPro" id="IPR029063">
    <property type="entry name" value="SAM-dependent_MTases_sf"/>
</dbReference>
<dbReference type="GO" id="GO:0032259">
    <property type="term" value="P:methylation"/>
    <property type="evidence" value="ECO:0007669"/>
    <property type="project" value="UniProtKB-KW"/>
</dbReference>
<proteinExistence type="predicted"/>
<dbReference type="PANTHER" id="PTHR45128:SF1">
    <property type="entry name" value="S-ADENOSYLMETHIONINE-DEPENDENT METHYLTRANSFERASE RV2258C"/>
    <property type="match status" value="1"/>
</dbReference>
<dbReference type="InterPro" id="IPR036390">
    <property type="entry name" value="WH_DNA-bd_sf"/>
</dbReference>
<protein>
    <submittedName>
        <fullName evidence="3">Class I SAM-dependent methyltransferase</fullName>
        <ecNumber evidence="3">2.1.1.-</ecNumber>
    </submittedName>
</protein>
<organism evidence="3 4">
    <name type="scientific">Mycobacterium intracellulare</name>
    <dbReference type="NCBI Taxonomy" id="1767"/>
    <lineage>
        <taxon>Bacteria</taxon>
        <taxon>Bacillati</taxon>
        <taxon>Actinomycetota</taxon>
        <taxon>Actinomycetes</taxon>
        <taxon>Mycobacteriales</taxon>
        <taxon>Mycobacteriaceae</taxon>
        <taxon>Mycobacterium</taxon>
        <taxon>Mycobacterium avium complex (MAC)</taxon>
    </lineage>
</organism>
<dbReference type="Pfam" id="PF13847">
    <property type="entry name" value="Methyltransf_31"/>
    <property type="match status" value="1"/>
</dbReference>
<reference evidence="3" key="1">
    <citation type="submission" date="2023-10" db="EMBL/GenBank/DDBJ databases">
        <title>Characterization and genome sequence of Mycobacterium intracellulare ABSURDO, a novel pathogenic isolate with three colony morphotypes that vary in growth and acid-fastness.</title>
        <authorList>
            <person name="Jude B.A."/>
            <person name="Robinson R.T."/>
        </authorList>
    </citation>
    <scope>NUCLEOTIDE SEQUENCE</scope>
    <source>
        <strain evidence="3">ABSURDO Component B</strain>
    </source>
</reference>